<dbReference type="GO" id="GO:0008168">
    <property type="term" value="F:methyltransferase activity"/>
    <property type="evidence" value="ECO:0007669"/>
    <property type="project" value="UniProtKB-KW"/>
</dbReference>
<dbReference type="GO" id="GO:0006412">
    <property type="term" value="P:translation"/>
    <property type="evidence" value="ECO:0007669"/>
    <property type="project" value="InterPro"/>
</dbReference>
<keyword evidence="6" id="KW-0808">Transferase</keyword>
<dbReference type="InterPro" id="IPR038562">
    <property type="entry name" value="Ribosomal_eL34_C_sf"/>
</dbReference>
<dbReference type="GO" id="GO:0003735">
    <property type="term" value="F:structural constituent of ribosome"/>
    <property type="evidence" value="ECO:0007669"/>
    <property type="project" value="InterPro"/>
</dbReference>
<dbReference type="Gene3D" id="3.40.50.150">
    <property type="entry name" value="Vaccinia Virus protein VP39"/>
    <property type="match status" value="1"/>
</dbReference>
<keyword evidence="2" id="KW-0689">Ribosomal protein</keyword>
<evidence type="ECO:0000256" key="3">
    <source>
        <dbReference type="ARBA" id="ARBA00023274"/>
    </source>
</evidence>
<dbReference type="EMBL" id="VIIS01000670">
    <property type="protein sequence ID" value="KAF0306429.1"/>
    <property type="molecule type" value="Genomic_DNA"/>
</dbReference>
<dbReference type="Pfam" id="PF01199">
    <property type="entry name" value="Ribosomal_L34e"/>
    <property type="match status" value="1"/>
</dbReference>
<keyword evidence="6" id="KW-0489">Methyltransferase</keyword>
<evidence type="ECO:0000313" key="7">
    <source>
        <dbReference type="Proteomes" id="UP000440578"/>
    </source>
</evidence>
<sequence>MDGLATASRYVRTFEFSSAGEAGAAVDEAPLVLRALVPEVLNRSYGLYTWPCAPVLAQYVFHERRRFAGAHVLELGAGTALPSIVAAKLGARVTVTDCAAAPQLLANCRRALELNAVRATVLGLSWGLVSPELLQLPPLQFILGSDVFYDEPLFEEVLRSVAVKTPGGRLVYHYRKKPRRVPRCADTGKKLTGIRSARPQEKKRMKRKHKTVNRTYGGVLCHSAVRERIIRAFLVEEQKIVRKVLKAQQASAKAK</sequence>
<dbReference type="SUPFAM" id="SSF53335">
    <property type="entry name" value="S-adenosyl-L-methionine-dependent methyltransferases"/>
    <property type="match status" value="1"/>
</dbReference>
<reference evidence="6 7" key="1">
    <citation type="submission" date="2019-07" db="EMBL/GenBank/DDBJ databases">
        <title>Draft genome assembly of a fouling barnacle, Amphibalanus amphitrite (Darwin, 1854): The first reference genome for Thecostraca.</title>
        <authorList>
            <person name="Kim W."/>
        </authorList>
    </citation>
    <scope>NUCLEOTIDE SEQUENCE [LARGE SCALE GENOMIC DNA]</scope>
    <source>
        <strain evidence="6">SNU_AA5</strain>
        <tissue evidence="6">Soma without cirri and trophi</tissue>
    </source>
</reference>
<evidence type="ECO:0000256" key="1">
    <source>
        <dbReference type="ARBA" id="ARBA00009875"/>
    </source>
</evidence>
<proteinExistence type="inferred from homology"/>
<organism evidence="6 7">
    <name type="scientific">Amphibalanus amphitrite</name>
    <name type="common">Striped barnacle</name>
    <name type="synonym">Balanus amphitrite</name>
    <dbReference type="NCBI Taxonomy" id="1232801"/>
    <lineage>
        <taxon>Eukaryota</taxon>
        <taxon>Metazoa</taxon>
        <taxon>Ecdysozoa</taxon>
        <taxon>Arthropoda</taxon>
        <taxon>Crustacea</taxon>
        <taxon>Multicrustacea</taxon>
        <taxon>Cirripedia</taxon>
        <taxon>Thoracica</taxon>
        <taxon>Thoracicalcarea</taxon>
        <taxon>Balanomorpha</taxon>
        <taxon>Balanoidea</taxon>
        <taxon>Balanidae</taxon>
        <taxon>Amphibalaninae</taxon>
        <taxon>Amphibalanus</taxon>
    </lineage>
</organism>
<dbReference type="AlphaFoldDB" id="A0A6A4WME7"/>
<evidence type="ECO:0000313" key="6">
    <source>
        <dbReference type="EMBL" id="KAF0306429.1"/>
    </source>
</evidence>
<comment type="similarity">
    <text evidence="1">Belongs to the eukaryotic ribosomal protein eL34 family.</text>
</comment>
<keyword evidence="7" id="KW-1185">Reference proteome</keyword>
<dbReference type="Proteomes" id="UP000440578">
    <property type="component" value="Unassembled WGS sequence"/>
</dbReference>
<keyword evidence="3" id="KW-0687">Ribonucleoprotein</keyword>
<dbReference type="Gene3D" id="6.20.370.70">
    <property type="match status" value="1"/>
</dbReference>
<dbReference type="GO" id="GO:1990904">
    <property type="term" value="C:ribonucleoprotein complex"/>
    <property type="evidence" value="ECO:0007669"/>
    <property type="project" value="UniProtKB-KW"/>
</dbReference>
<evidence type="ECO:0000256" key="2">
    <source>
        <dbReference type="ARBA" id="ARBA00022980"/>
    </source>
</evidence>
<accession>A0A6A4WME7</accession>
<comment type="caution">
    <text evidence="6">The sequence shown here is derived from an EMBL/GenBank/DDBJ whole genome shotgun (WGS) entry which is preliminary data.</text>
</comment>
<dbReference type="CDD" id="cd02440">
    <property type="entry name" value="AdoMet_MTases"/>
    <property type="match status" value="1"/>
</dbReference>
<protein>
    <recommendedName>
        <fullName evidence="4">Large ribosomal subunit protein eL34</fullName>
    </recommendedName>
    <alternativeName>
        <fullName evidence="5">60S ribosomal protein L34</fullName>
    </alternativeName>
</protein>
<evidence type="ECO:0000256" key="5">
    <source>
        <dbReference type="ARBA" id="ARBA00035333"/>
    </source>
</evidence>
<dbReference type="GO" id="GO:0005840">
    <property type="term" value="C:ribosome"/>
    <property type="evidence" value="ECO:0007669"/>
    <property type="project" value="UniProtKB-KW"/>
</dbReference>
<dbReference type="PANTHER" id="PTHR10759">
    <property type="entry name" value="60S RIBOSOMAL PROTEIN L34"/>
    <property type="match status" value="1"/>
</dbReference>
<gene>
    <name evidence="6" type="primary">mettl23_1</name>
    <name evidence="6" type="ORF">FJT64_002459</name>
</gene>
<dbReference type="InterPro" id="IPR029063">
    <property type="entry name" value="SAM-dependent_MTases_sf"/>
</dbReference>
<dbReference type="PRINTS" id="PR01250">
    <property type="entry name" value="RIBOSOMALL34"/>
</dbReference>
<dbReference type="InterPro" id="IPR008195">
    <property type="entry name" value="Ribosomal_eL34"/>
</dbReference>
<dbReference type="GO" id="GO:0032259">
    <property type="term" value="P:methylation"/>
    <property type="evidence" value="ECO:0007669"/>
    <property type="project" value="UniProtKB-KW"/>
</dbReference>
<dbReference type="Gene3D" id="6.20.340.10">
    <property type="match status" value="1"/>
</dbReference>
<name>A0A6A4WME7_AMPAM</name>
<evidence type="ECO:0000256" key="4">
    <source>
        <dbReference type="ARBA" id="ARBA00035227"/>
    </source>
</evidence>
<dbReference type="OrthoDB" id="407325at2759"/>